<dbReference type="EnsemblMetazoa" id="AFAF019310-RA">
    <property type="protein sequence ID" value="AFAF019310-PA"/>
    <property type="gene ID" value="AFAF019310"/>
</dbReference>
<keyword evidence="4" id="KW-0539">Nucleus</keyword>
<dbReference type="VEuPathDB" id="VectorBase:AFAF019310"/>
<evidence type="ECO:0000313" key="9">
    <source>
        <dbReference type="EnsemblMetazoa" id="AFAF019310-PA"/>
    </source>
</evidence>
<feature type="domain" description="RPAP1/MINIYO-like TPR repeats" evidence="8">
    <location>
        <begin position="1028"/>
        <end position="1239"/>
    </location>
</feature>
<dbReference type="Pfam" id="PF25766">
    <property type="entry name" value="TPR_RPAP1"/>
    <property type="match status" value="1"/>
</dbReference>
<dbReference type="EMBL" id="AXCN02001150">
    <property type="status" value="NOT_ANNOTATED_CDS"/>
    <property type="molecule type" value="Genomic_DNA"/>
</dbReference>
<dbReference type="STRING" id="69004.A0A182QYA5"/>
<evidence type="ECO:0000256" key="3">
    <source>
        <dbReference type="ARBA" id="ARBA00023163"/>
    </source>
</evidence>
<evidence type="ECO:0000256" key="5">
    <source>
        <dbReference type="SAM" id="MobiDB-lite"/>
    </source>
</evidence>
<feature type="region of interest" description="Disordered" evidence="5">
    <location>
        <begin position="39"/>
        <end position="102"/>
    </location>
</feature>
<sequence length="1248" mass="141951">MIKRPSKKDSEKEILRMQQEFYVEQNRDVNFQPAAKVVRVQRDEDGSAKPVERITRQSEFAKRRAQRAQPVTPEPPQQDEPMSKESDDGSHDESSPEELLKETFIIGEVVERRPDKSFHTANAAQIEGSFPKTMHITTYPAQQKANEPKKSIFAQMLSKGKVESKRKELEEPQDKIEFEEPAGSTLLEGWDATEIHNENMRKLSQMTIDEINKEKNHLLSTLDPKLVDFLKSRKKPAAKENASEKETAKIESKLLPKQEILQAGMEVLSEKGSDQWINFDVLEPEKLEWTKEIEQSVKQLKPGESYEARFDWKGILQPYTFEPTAKQKDDRELYLHGEDASRPGYTLQELFRLARSNVLQQRISALGAVAGMLNIMNQGFYHGVLELPVSKVFFFLRFALDENTPSVVEVASRALASLFYNDTDEILLDTLFDSEYGMVQPELALNITHSHEEEQHQREQQMQASFGGMNLSASSSQRTSAQTRKVHFKANLPDPDDPDDVHNRETMNDFHLAETDLVECLVRTNILERIRYILFAMKPEGATVINCTKILIRLARTSEQIALKIATNEALIGGLVKHYLGSIESTERGDHLPQHLVVKLIRILSGYRKKFYNQLLHRFHAVSLVKRYIFSRKDIDVKMIQIQIEAFRFLRQLMHSMPDDGLYSELWPALCYLLEWHYQHLIFDEDGPFIIRQHAVALLALIGPGLQREIAAAGGPGGGAPNALHRQLVEKLFACFSKWFTAAERNGANEFSQKMLLAGCLWNAARAKSIVGPELYETFLMKYLSRFVRSNRFNEIIQTISSTSLILTHFEDRSQYGIAPLPSLGAVQVRYGQTIPTLIVTRSYPVLLLHALLQLTRNEQCLQLENEIFGCAAHHRYLEAVCARFIGGKQKDTDALIGNWFVQTIEQRYLLDVLALLGPGKGGQNQTTVLRDGLDSTIALQLAFSLTCSISEAFYPALVKLFDDIIFVPCYYGSVAKQLAVSGEDLQRWKLNFKLLAERAVNFTLDREGLTLTEWKTPMLRPSWPYSPLYLMVDKLEKGTEKLELLTESAIIDTGLRLSELLEACGMTIANPTERLMYLLAAFLGPESKFLEPTHSVVFERRLCGLRILAASGSVVFAFETTKIEERKSFYGLYQLALDVFQSSSYGHAGFGSVLMAPLAQQYDVRWRNMVWSEYVAVLRFITCSEHELFGELEQYLQPVESDIVLLRSYGQALNSNLLRPGSIPHRVANHHVQAYRSKVKVMPPSDV</sequence>
<evidence type="ECO:0000256" key="1">
    <source>
        <dbReference type="ARBA" id="ARBA00004123"/>
    </source>
</evidence>
<dbReference type="SUPFAM" id="SSF48371">
    <property type="entry name" value="ARM repeat"/>
    <property type="match status" value="1"/>
</dbReference>
<name>A0A182QYA5_9DIPT</name>
<dbReference type="Pfam" id="PF08620">
    <property type="entry name" value="RPAP1_C"/>
    <property type="match status" value="1"/>
</dbReference>
<evidence type="ECO:0000256" key="2">
    <source>
        <dbReference type="ARBA" id="ARBA00009953"/>
    </source>
</evidence>
<accession>A0A182QYA5</accession>
<reference evidence="9" key="2">
    <citation type="submission" date="2020-05" db="UniProtKB">
        <authorList>
            <consortium name="EnsemblMetazoa"/>
        </authorList>
    </citation>
    <scope>IDENTIFICATION</scope>
    <source>
        <strain evidence="9">FAR1</strain>
    </source>
</reference>
<feature type="compositionally biased region" description="Basic and acidic residues" evidence="5">
    <location>
        <begin position="81"/>
        <end position="101"/>
    </location>
</feature>
<organism evidence="9 10">
    <name type="scientific">Anopheles farauti</name>
    <dbReference type="NCBI Taxonomy" id="69004"/>
    <lineage>
        <taxon>Eukaryota</taxon>
        <taxon>Metazoa</taxon>
        <taxon>Ecdysozoa</taxon>
        <taxon>Arthropoda</taxon>
        <taxon>Hexapoda</taxon>
        <taxon>Insecta</taxon>
        <taxon>Pterygota</taxon>
        <taxon>Neoptera</taxon>
        <taxon>Endopterygota</taxon>
        <taxon>Diptera</taxon>
        <taxon>Nematocera</taxon>
        <taxon>Culicoidea</taxon>
        <taxon>Culicidae</taxon>
        <taxon>Anophelinae</taxon>
        <taxon>Anopheles</taxon>
    </lineage>
</organism>
<dbReference type="GO" id="GO:0006366">
    <property type="term" value="P:transcription by RNA polymerase II"/>
    <property type="evidence" value="ECO:0007669"/>
    <property type="project" value="InterPro"/>
</dbReference>
<dbReference type="Proteomes" id="UP000075886">
    <property type="component" value="Unassembled WGS sequence"/>
</dbReference>
<keyword evidence="10" id="KW-1185">Reference proteome</keyword>
<evidence type="ECO:0000259" key="7">
    <source>
        <dbReference type="Pfam" id="PF08621"/>
    </source>
</evidence>
<evidence type="ECO:0000256" key="4">
    <source>
        <dbReference type="ARBA" id="ARBA00023242"/>
    </source>
</evidence>
<proteinExistence type="inferred from homology"/>
<dbReference type="InterPro" id="IPR013929">
    <property type="entry name" value="RPAP1_C"/>
</dbReference>
<protein>
    <recommendedName>
        <fullName evidence="11">RNA polymerase II-associated protein 1 C-terminal domain-containing protein</fullName>
    </recommendedName>
</protein>
<dbReference type="AlphaFoldDB" id="A0A182QYA5"/>
<dbReference type="InterPro" id="IPR057989">
    <property type="entry name" value="TPR_RPAP1/MINIYO-like"/>
</dbReference>
<feature type="domain" description="RPAP1 C-terminal" evidence="6">
    <location>
        <begin position="307"/>
        <end position="375"/>
    </location>
</feature>
<comment type="similarity">
    <text evidence="2">Belongs to the RPAP1 family.</text>
</comment>
<dbReference type="InterPro" id="IPR013930">
    <property type="entry name" value="RPAP1_N"/>
</dbReference>
<dbReference type="InterPro" id="IPR016024">
    <property type="entry name" value="ARM-type_fold"/>
</dbReference>
<evidence type="ECO:0000259" key="6">
    <source>
        <dbReference type="Pfam" id="PF08620"/>
    </source>
</evidence>
<evidence type="ECO:0000259" key="8">
    <source>
        <dbReference type="Pfam" id="PF25766"/>
    </source>
</evidence>
<dbReference type="PANTHER" id="PTHR21483">
    <property type="entry name" value="RNA POLYMERASE II-ASSOCIATED PROTEIN 1"/>
    <property type="match status" value="1"/>
</dbReference>
<feature type="compositionally biased region" description="Basic and acidic residues" evidence="5">
    <location>
        <begin position="40"/>
        <end position="62"/>
    </location>
</feature>
<feature type="domain" description="RPAP1 N-terminal" evidence="7">
    <location>
        <begin position="194"/>
        <end position="235"/>
    </location>
</feature>
<evidence type="ECO:0000313" key="10">
    <source>
        <dbReference type="Proteomes" id="UP000075886"/>
    </source>
</evidence>
<reference evidence="10" key="1">
    <citation type="submission" date="2014-01" db="EMBL/GenBank/DDBJ databases">
        <title>The Genome Sequence of Anopheles farauti FAR1 (V2).</title>
        <authorList>
            <consortium name="The Broad Institute Genomics Platform"/>
            <person name="Neafsey D.E."/>
            <person name="Besansky N."/>
            <person name="Howell P."/>
            <person name="Walton C."/>
            <person name="Young S.K."/>
            <person name="Zeng Q."/>
            <person name="Gargeya S."/>
            <person name="Fitzgerald M."/>
            <person name="Haas B."/>
            <person name="Abouelleil A."/>
            <person name="Allen A.W."/>
            <person name="Alvarado L."/>
            <person name="Arachchi H.M."/>
            <person name="Berlin A.M."/>
            <person name="Chapman S.B."/>
            <person name="Gainer-Dewar J."/>
            <person name="Goldberg J."/>
            <person name="Griggs A."/>
            <person name="Gujja S."/>
            <person name="Hansen M."/>
            <person name="Howarth C."/>
            <person name="Imamovic A."/>
            <person name="Ireland A."/>
            <person name="Larimer J."/>
            <person name="McCowan C."/>
            <person name="Murphy C."/>
            <person name="Pearson M."/>
            <person name="Poon T.W."/>
            <person name="Priest M."/>
            <person name="Roberts A."/>
            <person name="Saif S."/>
            <person name="Shea T."/>
            <person name="Sisk P."/>
            <person name="Sykes S."/>
            <person name="Wortman J."/>
            <person name="Nusbaum C."/>
            <person name="Birren B."/>
        </authorList>
    </citation>
    <scope>NUCLEOTIDE SEQUENCE [LARGE SCALE GENOMIC DNA]</scope>
    <source>
        <strain evidence="10">FAR1</strain>
    </source>
</reference>
<dbReference type="InterPro" id="IPR039913">
    <property type="entry name" value="RPAP1/Rba50"/>
</dbReference>
<evidence type="ECO:0008006" key="11">
    <source>
        <dbReference type="Google" id="ProtNLM"/>
    </source>
</evidence>
<dbReference type="Pfam" id="PF08621">
    <property type="entry name" value="RPAP1_N"/>
    <property type="match status" value="1"/>
</dbReference>
<dbReference type="PANTHER" id="PTHR21483:SF18">
    <property type="entry name" value="RNA POLYMERASE II-ASSOCIATED PROTEIN 1"/>
    <property type="match status" value="1"/>
</dbReference>
<comment type="subcellular location">
    <subcellularLocation>
        <location evidence="1">Nucleus</location>
    </subcellularLocation>
</comment>
<keyword evidence="3" id="KW-0804">Transcription</keyword>